<keyword evidence="3" id="KW-1185">Reference proteome</keyword>
<comment type="caution">
    <text evidence="2">The sequence shown here is derived from an EMBL/GenBank/DDBJ whole genome shotgun (WGS) entry which is preliminary data.</text>
</comment>
<accession>A0A3N1P3F2</accession>
<evidence type="ECO:0000313" key="3">
    <source>
        <dbReference type="Proteomes" id="UP000268033"/>
    </source>
</evidence>
<protein>
    <recommendedName>
        <fullName evidence="4">Flagellin</fullName>
    </recommendedName>
</protein>
<sequence length="330" mass="35357">MAMQISALNSKDTRPQTLGVAAGSGYDEAQAPAKVQNRDSGGEIGVKVQRHGQWALMSQAQSRLSMLQSMEQSIVSTYRQLVNLARQLDQNGGQSQALANQARALAHQVKSDGWLDGELSPNSKQGQSHYLMNRVDLLSPRNQGETVRIGLPGGNHLSLKLGAQASQSRALAELAPQFARLGITASLSGQGKLQLTGPEALFSSPWTFQGQGIRVPAGNPIPIGLDAQPQVLEQLADGLEGTNLDYEKARLRALLVALEQHRKALQAQRQQLMARMEALRSAAQLASQDPDALGSEIKSYIKGGDFGAQLQALMAQANLSRQSVVSLLSL</sequence>
<dbReference type="STRING" id="584787.GCA_001247655_02941"/>
<organism evidence="2 3">
    <name type="scientific">Gallaecimonas pentaromativorans</name>
    <dbReference type="NCBI Taxonomy" id="584787"/>
    <lineage>
        <taxon>Bacteria</taxon>
        <taxon>Pseudomonadati</taxon>
        <taxon>Pseudomonadota</taxon>
        <taxon>Gammaproteobacteria</taxon>
        <taxon>Enterobacterales</taxon>
        <taxon>Gallaecimonadaceae</taxon>
        <taxon>Gallaecimonas</taxon>
    </lineage>
</organism>
<name>A0A3N1P3F2_9GAMM</name>
<dbReference type="Proteomes" id="UP000268033">
    <property type="component" value="Unassembled WGS sequence"/>
</dbReference>
<evidence type="ECO:0008006" key="4">
    <source>
        <dbReference type="Google" id="ProtNLM"/>
    </source>
</evidence>
<evidence type="ECO:0000313" key="2">
    <source>
        <dbReference type="EMBL" id="ROQ25882.1"/>
    </source>
</evidence>
<reference evidence="2 3" key="1">
    <citation type="submission" date="2018-11" db="EMBL/GenBank/DDBJ databases">
        <title>Genomic Encyclopedia of Type Strains, Phase IV (KMG-IV): sequencing the most valuable type-strain genomes for metagenomic binning, comparative biology and taxonomic classification.</title>
        <authorList>
            <person name="Goeker M."/>
        </authorList>
    </citation>
    <scope>NUCLEOTIDE SEQUENCE [LARGE SCALE GENOMIC DNA]</scope>
    <source>
        <strain evidence="2 3">DSM 21945</strain>
    </source>
</reference>
<dbReference type="RefSeq" id="WP_050658434.1">
    <property type="nucleotide sequence ID" value="NZ_JBLXAC010000003.1"/>
</dbReference>
<keyword evidence="1" id="KW-0175">Coiled coil</keyword>
<feature type="coiled-coil region" evidence="1">
    <location>
        <begin position="248"/>
        <end position="289"/>
    </location>
</feature>
<dbReference type="AlphaFoldDB" id="A0A3N1P3F2"/>
<dbReference type="EMBL" id="RJUL01000005">
    <property type="protein sequence ID" value="ROQ25882.1"/>
    <property type="molecule type" value="Genomic_DNA"/>
</dbReference>
<gene>
    <name evidence="2" type="ORF">EDC28_105193</name>
</gene>
<proteinExistence type="predicted"/>
<evidence type="ECO:0000256" key="1">
    <source>
        <dbReference type="SAM" id="Coils"/>
    </source>
</evidence>